<dbReference type="EMBL" id="BGZK01000307">
    <property type="protein sequence ID" value="GBP35652.1"/>
    <property type="molecule type" value="Genomic_DNA"/>
</dbReference>
<sequence length="75" mass="7924">MSARRRKPFACEAGGLWVRANRDAKPGRAACPAAGTVRARGIRAPSGVTEQYHLIPGPGARECRLGIVAELTSPL</sequence>
<protein>
    <submittedName>
        <fullName evidence="1">Uncharacterized protein</fullName>
    </submittedName>
</protein>
<organism evidence="1 2">
    <name type="scientific">Eumeta variegata</name>
    <name type="common">Bagworm moth</name>
    <name type="synonym">Eumeta japonica</name>
    <dbReference type="NCBI Taxonomy" id="151549"/>
    <lineage>
        <taxon>Eukaryota</taxon>
        <taxon>Metazoa</taxon>
        <taxon>Ecdysozoa</taxon>
        <taxon>Arthropoda</taxon>
        <taxon>Hexapoda</taxon>
        <taxon>Insecta</taxon>
        <taxon>Pterygota</taxon>
        <taxon>Neoptera</taxon>
        <taxon>Endopterygota</taxon>
        <taxon>Lepidoptera</taxon>
        <taxon>Glossata</taxon>
        <taxon>Ditrysia</taxon>
        <taxon>Tineoidea</taxon>
        <taxon>Psychidae</taxon>
        <taxon>Oiketicinae</taxon>
        <taxon>Eumeta</taxon>
    </lineage>
</organism>
<proteinExistence type="predicted"/>
<comment type="caution">
    <text evidence="1">The sequence shown here is derived from an EMBL/GenBank/DDBJ whole genome shotgun (WGS) entry which is preliminary data.</text>
</comment>
<accession>A0A4C1VBH6</accession>
<evidence type="ECO:0000313" key="2">
    <source>
        <dbReference type="Proteomes" id="UP000299102"/>
    </source>
</evidence>
<evidence type="ECO:0000313" key="1">
    <source>
        <dbReference type="EMBL" id="GBP35652.1"/>
    </source>
</evidence>
<keyword evidence="2" id="KW-1185">Reference proteome</keyword>
<reference evidence="1 2" key="1">
    <citation type="journal article" date="2019" name="Commun. Biol.">
        <title>The bagworm genome reveals a unique fibroin gene that provides high tensile strength.</title>
        <authorList>
            <person name="Kono N."/>
            <person name="Nakamura H."/>
            <person name="Ohtoshi R."/>
            <person name="Tomita M."/>
            <person name="Numata K."/>
            <person name="Arakawa K."/>
        </authorList>
    </citation>
    <scope>NUCLEOTIDE SEQUENCE [LARGE SCALE GENOMIC DNA]</scope>
</reference>
<gene>
    <name evidence="1" type="ORF">EVAR_74975_1</name>
</gene>
<dbReference type="Proteomes" id="UP000299102">
    <property type="component" value="Unassembled WGS sequence"/>
</dbReference>
<name>A0A4C1VBH6_EUMVA</name>
<dbReference type="AlphaFoldDB" id="A0A4C1VBH6"/>